<dbReference type="PANTHER" id="PTHR45778">
    <property type="entry name" value="PURPLE ACID PHOSPHATASE-RELATED"/>
    <property type="match status" value="1"/>
</dbReference>
<protein>
    <recommendedName>
        <fullName evidence="8">Purple acid phosphatase</fullName>
        <ecNumber evidence="8">3.1.3.2</ecNumber>
    </recommendedName>
</protein>
<dbReference type="SUPFAM" id="SSF56300">
    <property type="entry name" value="Metallo-dependent phosphatases"/>
    <property type="match status" value="1"/>
</dbReference>
<dbReference type="InterPro" id="IPR029052">
    <property type="entry name" value="Metallo-depent_PP-like"/>
</dbReference>
<evidence type="ECO:0000313" key="12">
    <source>
        <dbReference type="EMBL" id="PSC73699.1"/>
    </source>
</evidence>
<evidence type="ECO:0000256" key="1">
    <source>
        <dbReference type="ARBA" id="ARBA00004613"/>
    </source>
</evidence>
<dbReference type="InterPro" id="IPR008963">
    <property type="entry name" value="Purple_acid_Pase-like_N"/>
</dbReference>
<dbReference type="InterPro" id="IPR004843">
    <property type="entry name" value="Calcineurin-like_PHP"/>
</dbReference>
<feature type="signal peptide" evidence="8">
    <location>
        <begin position="1"/>
        <end position="24"/>
    </location>
</feature>
<dbReference type="InterPro" id="IPR007736">
    <property type="entry name" value="Caleosin-related"/>
</dbReference>
<evidence type="ECO:0000259" key="9">
    <source>
        <dbReference type="Pfam" id="PF00149"/>
    </source>
</evidence>
<dbReference type="Pfam" id="PF16656">
    <property type="entry name" value="Pur_ac_phosph_N"/>
    <property type="match status" value="1"/>
</dbReference>
<dbReference type="OrthoDB" id="45007at2759"/>
<name>A0A2P6VHX5_9CHLO</name>
<proteinExistence type="inferred from homology"/>
<evidence type="ECO:0000256" key="6">
    <source>
        <dbReference type="ARBA" id="ARBA00022729"/>
    </source>
</evidence>
<comment type="similarity">
    <text evidence="3 8">Belongs to the metallophosphoesterase superfamily. Purple acid phosphatase family.</text>
</comment>
<reference evidence="12 13" key="1">
    <citation type="journal article" date="2018" name="Plant J.">
        <title>Genome sequences of Chlorella sorokiniana UTEX 1602 and Micractinium conductrix SAG 241.80: implications to maltose excretion by a green alga.</title>
        <authorList>
            <person name="Arriola M.B."/>
            <person name="Velmurugan N."/>
            <person name="Zhang Y."/>
            <person name="Plunkett M.H."/>
            <person name="Hondzo H."/>
            <person name="Barney B.M."/>
        </authorList>
    </citation>
    <scope>NUCLEOTIDE SEQUENCE [LARGE SCALE GENOMIC DNA]</scope>
    <source>
        <strain evidence="12 13">SAG 241.80</strain>
    </source>
</reference>
<dbReference type="Pfam" id="PF05042">
    <property type="entry name" value="Caleosin"/>
    <property type="match status" value="1"/>
</dbReference>
<keyword evidence="13" id="KW-1185">Reference proteome</keyword>
<evidence type="ECO:0000256" key="4">
    <source>
        <dbReference type="ARBA" id="ARBA00011738"/>
    </source>
</evidence>
<comment type="subunit">
    <text evidence="4">Homodimer.</text>
</comment>
<feature type="chain" id="PRO_5015022491" description="Purple acid phosphatase" evidence="8">
    <location>
        <begin position="25"/>
        <end position="763"/>
    </location>
</feature>
<keyword evidence="6 8" id="KW-0732">Signal</keyword>
<organism evidence="12 13">
    <name type="scientific">Micractinium conductrix</name>
    <dbReference type="NCBI Taxonomy" id="554055"/>
    <lineage>
        <taxon>Eukaryota</taxon>
        <taxon>Viridiplantae</taxon>
        <taxon>Chlorophyta</taxon>
        <taxon>core chlorophytes</taxon>
        <taxon>Trebouxiophyceae</taxon>
        <taxon>Chlorellales</taxon>
        <taxon>Chlorellaceae</taxon>
        <taxon>Chlorella clade</taxon>
        <taxon>Micractinium</taxon>
    </lineage>
</organism>
<dbReference type="GO" id="GO:0005576">
    <property type="term" value="C:extracellular region"/>
    <property type="evidence" value="ECO:0007669"/>
    <property type="project" value="UniProtKB-SubCell"/>
</dbReference>
<feature type="domain" description="Purple acid phosphatase N-terminal" evidence="10">
    <location>
        <begin position="166"/>
        <end position="268"/>
    </location>
</feature>
<evidence type="ECO:0000256" key="3">
    <source>
        <dbReference type="ARBA" id="ARBA00008723"/>
    </source>
</evidence>
<dbReference type="STRING" id="554055.A0A2P6VHX5"/>
<keyword evidence="5" id="KW-0964">Secreted</keyword>
<evidence type="ECO:0000256" key="2">
    <source>
        <dbReference type="ARBA" id="ARBA00006765"/>
    </source>
</evidence>
<dbReference type="AlphaFoldDB" id="A0A2P6VHX5"/>
<comment type="catalytic activity">
    <reaction evidence="8">
        <text>a phosphate monoester + H2O = an alcohol + phosphate</text>
        <dbReference type="Rhea" id="RHEA:15017"/>
        <dbReference type="ChEBI" id="CHEBI:15377"/>
        <dbReference type="ChEBI" id="CHEBI:30879"/>
        <dbReference type="ChEBI" id="CHEBI:43474"/>
        <dbReference type="ChEBI" id="CHEBI:67140"/>
        <dbReference type="EC" id="3.1.3.2"/>
    </reaction>
</comment>
<comment type="caution">
    <text evidence="12">The sequence shown here is derived from an EMBL/GenBank/DDBJ whole genome shotgun (WGS) entry which is preliminary data.</text>
</comment>
<dbReference type="Proteomes" id="UP000239649">
    <property type="component" value="Unassembled WGS sequence"/>
</dbReference>
<feature type="domain" description="Calcineurin-like phosphoesterase" evidence="9">
    <location>
        <begin position="316"/>
        <end position="502"/>
    </location>
</feature>
<sequence length="763" mass="83672">MPSGAARAALALAGAAVLAAVAFAACSRHGPRRPGEAHNPLELWNVVGVSLQLQHAPGAPSIRCNASVLHGAAEWVTVTWSGLGRGRYDDYIALFPAGADPAASAPIKYHWAARSPSHIKLGEGSLSFRVLNMRHDMRFALVRGGLQCPTIAAWSGVLAVAKPNLPMQGHLSLMGAPREVMVQWVTRDAGAAPTVRWGTSPDALAAAAHGDSLTYSRADMCGAPANASGWMEPGMLHGAVMGGLQPLTAYYYQYGDKELGWSEVESFVSPPATGPGASVTLLAVADLGQAEEDGSMGASEMLASKATTACLAAEVAAGAQLLVHNGDISYARGFGSLWDRFFDQLAPTVRRVPYMTAVGNHERDWPASGDRFPLDQPVFDSGGECGIPYYRRTRMPTSGGEDAHWYSFDFGPIHFVQYSTEHLFEPGSPQHAWLEADLAAVDRSITPWVILGGHRPMYLDSTWYGLRPDCDQFVASQLRESLEGLLERYQVDVTWHGHHHSYQRTCPTLNERCVADNADGSAAAPVHLVLGHSGAGLTPNVHFFRPHIFKRVLLRHGYVRVTANATHLTHAAHVAFWDRDGDGVLWPSDTYVGFRKLGFNVFISLLAVPVIHGTFSWWTQNSWVPDPRFRIRMGNIHRGKHGSDSETYDTEGRFVPQKFEEIFSKYDRGRKGGLSQSDIQDMIQGNRNIWDFTGWAAGWLEWNVSYYMAAKDTPHGRLLLKDDVRGIIDGTIFHNVARDVEAGRLRMRQLQGEMEPPGQRKRD</sequence>
<dbReference type="PROSITE" id="PS51257">
    <property type="entry name" value="PROKAR_LIPOPROTEIN"/>
    <property type="match status" value="1"/>
</dbReference>
<dbReference type="CDD" id="cd00839">
    <property type="entry name" value="MPP_PAPs"/>
    <property type="match status" value="1"/>
</dbReference>
<dbReference type="Pfam" id="PF17808">
    <property type="entry name" value="fn3_PAP"/>
    <property type="match status" value="1"/>
</dbReference>
<dbReference type="EMBL" id="LHPF02000006">
    <property type="protein sequence ID" value="PSC73699.1"/>
    <property type="molecule type" value="Genomic_DNA"/>
</dbReference>
<dbReference type="InterPro" id="IPR041792">
    <property type="entry name" value="MPP_PAP"/>
</dbReference>
<accession>A0A2P6VHX5</accession>
<feature type="domain" description="Purple acid phosphatase Fn3-like" evidence="11">
    <location>
        <begin position="72"/>
        <end position="159"/>
    </location>
</feature>
<dbReference type="Gene3D" id="2.60.40.380">
    <property type="entry name" value="Purple acid phosphatase-like, N-terminal"/>
    <property type="match status" value="1"/>
</dbReference>
<keyword evidence="7" id="KW-0325">Glycoprotein</keyword>
<dbReference type="EC" id="3.1.3.2" evidence="8"/>
<dbReference type="PANTHER" id="PTHR45778:SF3">
    <property type="entry name" value="PURPLE ACID PHOSPHATASE"/>
    <property type="match status" value="1"/>
</dbReference>
<evidence type="ECO:0000256" key="5">
    <source>
        <dbReference type="ARBA" id="ARBA00022525"/>
    </source>
</evidence>
<keyword evidence="8" id="KW-0378">Hydrolase</keyword>
<evidence type="ECO:0000313" key="13">
    <source>
        <dbReference type="Proteomes" id="UP000239649"/>
    </source>
</evidence>
<dbReference type="InterPro" id="IPR040974">
    <property type="entry name" value="Fn3_PAP"/>
</dbReference>
<dbReference type="InterPro" id="IPR015914">
    <property type="entry name" value="PAPs_N"/>
</dbReference>
<comment type="similarity">
    <text evidence="2">Belongs to the caleosin family.</text>
</comment>
<evidence type="ECO:0000256" key="8">
    <source>
        <dbReference type="RuleBase" id="RU361203"/>
    </source>
</evidence>
<evidence type="ECO:0000256" key="7">
    <source>
        <dbReference type="ARBA" id="ARBA00023180"/>
    </source>
</evidence>
<evidence type="ECO:0000259" key="10">
    <source>
        <dbReference type="Pfam" id="PF16656"/>
    </source>
</evidence>
<comment type="subcellular location">
    <subcellularLocation>
        <location evidence="1">Secreted</location>
    </subcellularLocation>
</comment>
<gene>
    <name evidence="12" type="ORF">C2E20_3072</name>
</gene>
<dbReference type="Pfam" id="PF00149">
    <property type="entry name" value="Metallophos"/>
    <property type="match status" value="1"/>
</dbReference>
<evidence type="ECO:0000259" key="11">
    <source>
        <dbReference type="Pfam" id="PF17808"/>
    </source>
</evidence>
<dbReference type="GO" id="GO:0046872">
    <property type="term" value="F:metal ion binding"/>
    <property type="evidence" value="ECO:0007669"/>
    <property type="project" value="InterPro"/>
</dbReference>
<dbReference type="SUPFAM" id="SSF49363">
    <property type="entry name" value="Purple acid phosphatase, N-terminal domain"/>
    <property type="match status" value="1"/>
</dbReference>
<dbReference type="GO" id="GO:0003993">
    <property type="term" value="F:acid phosphatase activity"/>
    <property type="evidence" value="ECO:0007669"/>
    <property type="project" value="UniProtKB-EC"/>
</dbReference>
<dbReference type="Gene3D" id="3.60.21.10">
    <property type="match status" value="1"/>
</dbReference>